<feature type="chain" id="PRO_5022688164" description="3-keto-alpha-glucoside-1,2-lyase/3-keto-2-hydroxy-glucal hydratase domain-containing protein" evidence="2">
    <location>
        <begin position="21"/>
        <end position="394"/>
    </location>
</feature>
<evidence type="ECO:0000256" key="2">
    <source>
        <dbReference type="SAM" id="SignalP"/>
    </source>
</evidence>
<accession>A0A5C6EHC1</accession>
<feature type="domain" description="3-keto-alpha-glucoside-1,2-lyase/3-keto-2-hydroxy-glucal hydratase" evidence="3">
    <location>
        <begin position="155"/>
        <end position="331"/>
    </location>
</feature>
<keyword evidence="5" id="KW-1185">Reference proteome</keyword>
<dbReference type="Gene3D" id="2.60.120.560">
    <property type="entry name" value="Exo-inulinase, domain 1"/>
    <property type="match status" value="1"/>
</dbReference>
<evidence type="ECO:0000313" key="4">
    <source>
        <dbReference type="EMBL" id="TWU47940.1"/>
    </source>
</evidence>
<dbReference type="EMBL" id="SJPX01000005">
    <property type="protein sequence ID" value="TWU47940.1"/>
    <property type="molecule type" value="Genomic_DNA"/>
</dbReference>
<organism evidence="4 5">
    <name type="scientific">Rubripirellula reticaptiva</name>
    <dbReference type="NCBI Taxonomy" id="2528013"/>
    <lineage>
        <taxon>Bacteria</taxon>
        <taxon>Pseudomonadati</taxon>
        <taxon>Planctomycetota</taxon>
        <taxon>Planctomycetia</taxon>
        <taxon>Pirellulales</taxon>
        <taxon>Pirellulaceae</taxon>
        <taxon>Rubripirellula</taxon>
    </lineage>
</organism>
<dbReference type="OrthoDB" id="176168at2"/>
<feature type="region of interest" description="Disordered" evidence="1">
    <location>
        <begin position="356"/>
        <end position="394"/>
    </location>
</feature>
<dbReference type="GO" id="GO:0016787">
    <property type="term" value="F:hydrolase activity"/>
    <property type="evidence" value="ECO:0007669"/>
    <property type="project" value="InterPro"/>
</dbReference>
<feature type="signal peptide" evidence="2">
    <location>
        <begin position="1"/>
        <end position="20"/>
    </location>
</feature>
<protein>
    <recommendedName>
        <fullName evidence="3">3-keto-alpha-glucoside-1,2-lyase/3-keto-2-hydroxy-glucal hydratase domain-containing protein</fullName>
    </recommendedName>
</protein>
<comment type="caution">
    <text evidence="4">The sequence shown here is derived from an EMBL/GenBank/DDBJ whole genome shotgun (WGS) entry which is preliminary data.</text>
</comment>
<dbReference type="Proteomes" id="UP000317977">
    <property type="component" value="Unassembled WGS sequence"/>
</dbReference>
<keyword evidence="2" id="KW-0732">Signal</keyword>
<gene>
    <name evidence="4" type="ORF">Poly59_47840</name>
</gene>
<dbReference type="PANTHER" id="PTHR33546:SF1">
    <property type="entry name" value="LARGE, MULTIFUNCTIONAL SECRETED PROTEIN"/>
    <property type="match status" value="1"/>
</dbReference>
<proteinExistence type="predicted"/>
<dbReference type="PANTHER" id="PTHR33546">
    <property type="entry name" value="LARGE, MULTIFUNCTIONAL SECRETED PROTEIN-RELATED"/>
    <property type="match status" value="1"/>
</dbReference>
<name>A0A5C6EHC1_9BACT</name>
<reference evidence="4 5" key="1">
    <citation type="submission" date="2019-02" db="EMBL/GenBank/DDBJ databases">
        <title>Deep-cultivation of Planctomycetes and their phenomic and genomic characterization uncovers novel biology.</title>
        <authorList>
            <person name="Wiegand S."/>
            <person name="Jogler M."/>
            <person name="Boedeker C."/>
            <person name="Pinto D."/>
            <person name="Vollmers J."/>
            <person name="Rivas-Marin E."/>
            <person name="Kohn T."/>
            <person name="Peeters S.H."/>
            <person name="Heuer A."/>
            <person name="Rast P."/>
            <person name="Oberbeckmann S."/>
            <person name="Bunk B."/>
            <person name="Jeske O."/>
            <person name="Meyerdierks A."/>
            <person name="Storesund J.E."/>
            <person name="Kallscheuer N."/>
            <person name="Luecker S."/>
            <person name="Lage O.M."/>
            <person name="Pohl T."/>
            <person name="Merkel B.J."/>
            <person name="Hornburger P."/>
            <person name="Mueller R.-W."/>
            <person name="Bruemmer F."/>
            <person name="Labrenz M."/>
            <person name="Spormann A.M."/>
            <person name="Op Den Camp H."/>
            <person name="Overmann J."/>
            <person name="Amann R."/>
            <person name="Jetten M.S.M."/>
            <person name="Mascher T."/>
            <person name="Medema M.H."/>
            <person name="Devos D.P."/>
            <person name="Kaster A.-K."/>
            <person name="Ovreas L."/>
            <person name="Rohde M."/>
            <person name="Galperin M.Y."/>
            <person name="Jogler C."/>
        </authorList>
    </citation>
    <scope>NUCLEOTIDE SEQUENCE [LARGE SCALE GENOMIC DNA]</scope>
    <source>
        <strain evidence="4 5">Poly59</strain>
    </source>
</reference>
<dbReference type="RefSeq" id="WP_146536382.1">
    <property type="nucleotide sequence ID" value="NZ_SJPX01000005.1"/>
</dbReference>
<evidence type="ECO:0000259" key="3">
    <source>
        <dbReference type="Pfam" id="PF06439"/>
    </source>
</evidence>
<sequence length="394" mass="42489" precursor="true">MRRHFSALLIASTLSSPVFAADAVAKPENNGKGPAYTAPPADDANYPLLGEFVGEISTGDDEKETIGLQIRPVGGDNFDALSFTGGLPGQPEFGGEPIRLIGRRSGDMVVLSGGPWAMFVSAEGCTLVDREGTKLGKLERITRTSPTMGAPAPEGATVLFDGTSVDQFTNATMTDDGLLMAGADLEPMFQDFNLHVEFQLPYMPQASGQSRGNSGLYLQSRYECQVLDSFAQDPVFNGCGALYRFKKPDLNMCFPPLTWQTYDVVFTSPRWASDGTKIRNAHITSWVNGVKVQDNVPLPAQTGAGKDEAPTLLPIKLQDHGDPVRYRNVWLIDRGLTMVNFPVEPTAEQLAAAEKAKADKAEIAAAEKKAKADAKKKAEADEEAQKETDAGEKK</sequence>
<evidence type="ECO:0000313" key="5">
    <source>
        <dbReference type="Proteomes" id="UP000317977"/>
    </source>
</evidence>
<evidence type="ECO:0000256" key="1">
    <source>
        <dbReference type="SAM" id="MobiDB-lite"/>
    </source>
</evidence>
<dbReference type="InterPro" id="IPR010496">
    <property type="entry name" value="AL/BT2_dom"/>
</dbReference>
<dbReference type="Pfam" id="PF06439">
    <property type="entry name" value="3keto-disac_hyd"/>
    <property type="match status" value="1"/>
</dbReference>
<dbReference type="AlphaFoldDB" id="A0A5C6EHC1"/>